<feature type="domain" description="Carbohydrate kinase FGGY N-terminal" evidence="4">
    <location>
        <begin position="20"/>
        <end position="250"/>
    </location>
</feature>
<dbReference type="PANTHER" id="PTHR43095:SF2">
    <property type="entry name" value="GLUCONOKINASE"/>
    <property type="match status" value="1"/>
</dbReference>
<dbReference type="Pfam" id="PF02782">
    <property type="entry name" value="FGGY_C"/>
    <property type="match status" value="1"/>
</dbReference>
<dbReference type="EC" id="2.7.1.17" evidence="6"/>
<dbReference type="PIRSF" id="PIRSF000538">
    <property type="entry name" value="GlpK"/>
    <property type="match status" value="1"/>
</dbReference>
<dbReference type="AlphaFoldDB" id="A0A6B8WCQ8"/>
<proteinExistence type="inferred from homology"/>
<dbReference type="InterPro" id="IPR050406">
    <property type="entry name" value="FGGY_Carb_Kinase"/>
</dbReference>
<comment type="similarity">
    <text evidence="1">Belongs to the FGGY kinase family.</text>
</comment>
<dbReference type="InterPro" id="IPR018484">
    <property type="entry name" value="FGGY_N"/>
</dbReference>
<name>A0A6B8WCQ8_9CORY</name>
<protein>
    <submittedName>
        <fullName evidence="6">Xylulose kinase</fullName>
        <ecNumber evidence="6">2.7.1.17</ecNumber>
    </submittedName>
</protein>
<keyword evidence="7" id="KW-1185">Reference proteome</keyword>
<organism evidence="6 7">
    <name type="scientific">Corynebacterium occultum</name>
    <dbReference type="NCBI Taxonomy" id="2675219"/>
    <lineage>
        <taxon>Bacteria</taxon>
        <taxon>Bacillati</taxon>
        <taxon>Actinomycetota</taxon>
        <taxon>Actinomycetes</taxon>
        <taxon>Mycobacteriales</taxon>
        <taxon>Corynebacteriaceae</taxon>
        <taxon>Corynebacterium</taxon>
    </lineage>
</organism>
<dbReference type="InterPro" id="IPR000577">
    <property type="entry name" value="Carb_kinase_FGGY"/>
</dbReference>
<dbReference type="EMBL" id="CP046455">
    <property type="protein sequence ID" value="QGU08646.1"/>
    <property type="molecule type" value="Genomic_DNA"/>
</dbReference>
<dbReference type="RefSeq" id="WP_156232314.1">
    <property type="nucleotide sequence ID" value="NZ_CP046455.1"/>
</dbReference>
<dbReference type="Gene3D" id="3.30.420.40">
    <property type="match status" value="2"/>
</dbReference>
<dbReference type="KEGG" id="cok:COCCU_13780"/>
<dbReference type="GO" id="GO:0004856">
    <property type="term" value="F:D-xylulokinase activity"/>
    <property type="evidence" value="ECO:0007669"/>
    <property type="project" value="UniProtKB-EC"/>
</dbReference>
<dbReference type="SUPFAM" id="SSF53067">
    <property type="entry name" value="Actin-like ATPase domain"/>
    <property type="match status" value="2"/>
</dbReference>
<reference evidence="6 7" key="1">
    <citation type="submission" date="2019-11" db="EMBL/GenBank/DDBJ databases">
        <title>Complete genome sequence of Corynebacterium kalinowskii 1959, a novel Corynebacterium species isolated from soil of a small paddock in Vilsendorf, Germany.</title>
        <authorList>
            <person name="Schaffert L."/>
            <person name="Ruwe M."/>
            <person name="Milse J."/>
            <person name="Hanuschka K."/>
            <person name="Ortseifen V."/>
            <person name="Droste J."/>
            <person name="Brandt D."/>
            <person name="Schlueter L."/>
            <person name="Kutter Y."/>
            <person name="Vinke S."/>
            <person name="Viehoefer P."/>
            <person name="Jacob L."/>
            <person name="Luebke N.-C."/>
            <person name="Schulte-Berndt E."/>
            <person name="Hain C."/>
            <person name="Linder M."/>
            <person name="Schmidt P."/>
            <person name="Wollenschlaeger L."/>
            <person name="Luttermann T."/>
            <person name="Thieme E."/>
            <person name="Hassa J."/>
            <person name="Haak M."/>
            <person name="Wittchen M."/>
            <person name="Mentz A."/>
            <person name="Persicke M."/>
            <person name="Busche T."/>
            <person name="Ruckert C."/>
        </authorList>
    </citation>
    <scope>NUCLEOTIDE SEQUENCE [LARGE SCALE GENOMIC DNA]</scope>
    <source>
        <strain evidence="6 7">2039</strain>
    </source>
</reference>
<dbReference type="PANTHER" id="PTHR43095">
    <property type="entry name" value="SUGAR KINASE"/>
    <property type="match status" value="1"/>
</dbReference>
<dbReference type="CDD" id="cd07770">
    <property type="entry name" value="ASKHA_NBD_FGGY_GntK"/>
    <property type="match status" value="1"/>
</dbReference>
<evidence type="ECO:0000313" key="6">
    <source>
        <dbReference type="EMBL" id="QGU08646.1"/>
    </source>
</evidence>
<keyword evidence="2 6" id="KW-0808">Transferase</keyword>
<evidence type="ECO:0000259" key="5">
    <source>
        <dbReference type="Pfam" id="PF02782"/>
    </source>
</evidence>
<dbReference type="Pfam" id="PF00370">
    <property type="entry name" value="FGGY_N"/>
    <property type="match status" value="1"/>
</dbReference>
<dbReference type="InterPro" id="IPR018485">
    <property type="entry name" value="FGGY_C"/>
</dbReference>
<dbReference type="InterPro" id="IPR043129">
    <property type="entry name" value="ATPase_NBD"/>
</dbReference>
<sequence length="505" mass="54440">MATSPPTLAISPEAAQAPLVLALDIGSTASRGGLYDAGGRPIEGSKQRQAHEFTKAADGTSTIDADQVYEECARIVEGIVDFADAAGLAEEIRGVALDTFASSLVLTAANKKGKQRAISPCYTYADARSHAQVEQLRRELDEQEYHARTGVRLHTSYLPSRILWLRETQPELLEQADQLMSLGEYVYYRLAGVRGLARSTAAWAGILDAHSAELDQPILDHVQANPEWFAELKDPDEPSRSTRKKVAKNWPCLAAAKWFHAIPDGWASNVGPGAVDPRTVAVAAATSGAMRVILDEVPERIPEGLWCYRLSRSSCILGGALNDVGRAISWLAETITPVENLGEVLSGPPLAGTPLVVPFFSGERATGWATQATASFTGLTASSGPAHLWRGTVDGLAISYARIWEQLLEAGAQPERVVASGSVTTKHPEWLQCLANALSIPVISAEMKRVTLRGTALIALAQLAPDAGSVELPEGRVYEQLAGTGEHYGQLRQKFEEQYRVNLEM</sequence>
<keyword evidence="3 6" id="KW-0418">Kinase</keyword>
<evidence type="ECO:0000259" key="4">
    <source>
        <dbReference type="Pfam" id="PF00370"/>
    </source>
</evidence>
<gene>
    <name evidence="6" type="primary">xylB</name>
    <name evidence="6" type="ORF">COCCU_13780</name>
</gene>
<accession>A0A6B8WCQ8</accession>
<evidence type="ECO:0000313" key="7">
    <source>
        <dbReference type="Proteomes" id="UP000424462"/>
    </source>
</evidence>
<evidence type="ECO:0000256" key="3">
    <source>
        <dbReference type="ARBA" id="ARBA00022777"/>
    </source>
</evidence>
<evidence type="ECO:0000256" key="2">
    <source>
        <dbReference type="ARBA" id="ARBA00022679"/>
    </source>
</evidence>
<evidence type="ECO:0000256" key="1">
    <source>
        <dbReference type="ARBA" id="ARBA00009156"/>
    </source>
</evidence>
<dbReference type="Proteomes" id="UP000424462">
    <property type="component" value="Chromosome"/>
</dbReference>
<feature type="domain" description="Carbohydrate kinase FGGY C-terminal" evidence="5">
    <location>
        <begin position="317"/>
        <end position="461"/>
    </location>
</feature>